<dbReference type="SUPFAM" id="SSF46626">
    <property type="entry name" value="Cytochrome c"/>
    <property type="match status" value="2"/>
</dbReference>
<gene>
    <name evidence="11" type="ORF">F5I99_08445</name>
</gene>
<dbReference type="InterPro" id="IPR004852">
    <property type="entry name" value="Di-haem_cyt_c_peroxidsae"/>
</dbReference>
<keyword evidence="11" id="KW-0575">Peroxidase</keyword>
<dbReference type="GO" id="GO:0009055">
    <property type="term" value="F:electron transfer activity"/>
    <property type="evidence" value="ECO:0007669"/>
    <property type="project" value="InterPro"/>
</dbReference>
<evidence type="ECO:0000256" key="5">
    <source>
        <dbReference type="ARBA" id="ARBA00022764"/>
    </source>
</evidence>
<evidence type="ECO:0000256" key="7">
    <source>
        <dbReference type="ARBA" id="ARBA00023004"/>
    </source>
</evidence>
<sequence length="361" mass="40167">MIKPLNWKTPLLIAVVFLIMLIKSRYQTSSQDAELSLRQAYSGAVDSWPAPWVDAGIEWQALAEIPALAPGDEHLIALGEQLFFDPLLSESGQIACASCHEPELAFADARKVSFGHERQAGRRNAPSILLSGHFQAQFWDGRAASLEAQVLMPVQDPVEMAFTLPALQQRLQTHATYPAVFAQVSGETTISLEVVSQALSAYIRSLRWRSTAFDRFMQGDSQALDDVALQGLHLFRTKARCMNCHYGALMSDQQYHNLGLTYYGRLYEDLGRYAVTGQVKDVGAFRTPSLRGVSQTGPWMHNGLFSSLEGILRMYNAGMPRSQPSETQQQDPLFPETSHLLQPLGLSDTEIQALKHFLDQL</sequence>
<dbReference type="GO" id="GO:0042597">
    <property type="term" value="C:periplasmic space"/>
    <property type="evidence" value="ECO:0007669"/>
    <property type="project" value="UniProtKB-SubCell"/>
</dbReference>
<dbReference type="GO" id="GO:0004130">
    <property type="term" value="F:cytochrome-c peroxidase activity"/>
    <property type="evidence" value="ECO:0007669"/>
    <property type="project" value="TreeGrafter"/>
</dbReference>
<evidence type="ECO:0000259" key="10">
    <source>
        <dbReference type="PROSITE" id="PS51007"/>
    </source>
</evidence>
<dbReference type="InterPro" id="IPR036909">
    <property type="entry name" value="Cyt_c-like_dom_sf"/>
</dbReference>
<keyword evidence="2 8" id="KW-0349">Heme</keyword>
<accession>A0A5J6LDD1</accession>
<keyword evidence="7 9" id="KW-0408">Iron</keyword>
<dbReference type="EMBL" id="CP044222">
    <property type="protein sequence ID" value="QEW06537.1"/>
    <property type="molecule type" value="Genomic_DNA"/>
</dbReference>
<evidence type="ECO:0000256" key="6">
    <source>
        <dbReference type="ARBA" id="ARBA00023002"/>
    </source>
</evidence>
<evidence type="ECO:0000256" key="9">
    <source>
        <dbReference type="PIRSR" id="PIRSR000294-2"/>
    </source>
</evidence>
<dbReference type="AlphaFoldDB" id="A0A5J6LDD1"/>
<dbReference type="PANTHER" id="PTHR30600">
    <property type="entry name" value="CYTOCHROME C PEROXIDASE-RELATED"/>
    <property type="match status" value="1"/>
</dbReference>
<comment type="cofactor">
    <cofactor evidence="8">
        <name>heme</name>
        <dbReference type="ChEBI" id="CHEBI:30413"/>
    </cofactor>
    <text evidence="8">Binds 2 heme groups.</text>
</comment>
<feature type="binding site" description="covalent" evidence="8">
    <location>
        <position position="244"/>
    </location>
    <ligand>
        <name>heme c</name>
        <dbReference type="ChEBI" id="CHEBI:61717"/>
        <label>2</label>
    </ligand>
</feature>
<dbReference type="Proteomes" id="UP000325606">
    <property type="component" value="Chromosome"/>
</dbReference>
<feature type="domain" description="Cytochrome c" evidence="10">
    <location>
        <begin position="74"/>
        <end position="207"/>
    </location>
</feature>
<dbReference type="InterPro" id="IPR026259">
    <property type="entry name" value="MauG/Cytc_peroxidase"/>
</dbReference>
<feature type="binding site" description="covalent" evidence="8">
    <location>
        <position position="99"/>
    </location>
    <ligand>
        <name>heme c</name>
        <dbReference type="ChEBI" id="CHEBI:61717"/>
        <label>1</label>
    </ligand>
</feature>
<dbReference type="PIRSF" id="PIRSF000294">
    <property type="entry name" value="Cytochrome-c_peroxidase"/>
    <property type="match status" value="1"/>
</dbReference>
<keyword evidence="5" id="KW-0574">Periplasm</keyword>
<evidence type="ECO:0000313" key="12">
    <source>
        <dbReference type="Proteomes" id="UP000325606"/>
    </source>
</evidence>
<evidence type="ECO:0000256" key="4">
    <source>
        <dbReference type="ARBA" id="ARBA00022729"/>
    </source>
</evidence>
<organism evidence="11 12">
    <name type="scientific">Nitrincola iocasae</name>
    <dbReference type="NCBI Taxonomy" id="2614693"/>
    <lineage>
        <taxon>Bacteria</taxon>
        <taxon>Pseudomonadati</taxon>
        <taxon>Pseudomonadota</taxon>
        <taxon>Gammaproteobacteria</taxon>
        <taxon>Oceanospirillales</taxon>
        <taxon>Oceanospirillaceae</taxon>
        <taxon>Nitrincola</taxon>
    </lineage>
</organism>
<protein>
    <submittedName>
        <fullName evidence="11">Cytochrome-c peroxidase</fullName>
    </submittedName>
</protein>
<dbReference type="GO" id="GO:0020037">
    <property type="term" value="F:heme binding"/>
    <property type="evidence" value="ECO:0007669"/>
    <property type="project" value="InterPro"/>
</dbReference>
<keyword evidence="6" id="KW-0560">Oxidoreductase</keyword>
<feature type="binding site" description="axial binding residue" evidence="9">
    <location>
        <position position="116"/>
    </location>
    <ligand>
        <name>heme c</name>
        <dbReference type="ChEBI" id="CHEBI:61717"/>
        <label>1</label>
    </ligand>
    <ligandPart>
        <name>Fe</name>
        <dbReference type="ChEBI" id="CHEBI:18248"/>
    </ligandPart>
</feature>
<dbReference type="Gene3D" id="1.10.760.10">
    <property type="entry name" value="Cytochrome c-like domain"/>
    <property type="match status" value="2"/>
</dbReference>
<comment type="subcellular location">
    <subcellularLocation>
        <location evidence="1">Periplasm</location>
    </subcellularLocation>
</comment>
<feature type="binding site" description="axial binding residue" evidence="9">
    <location>
        <position position="100"/>
    </location>
    <ligand>
        <name>heme c</name>
        <dbReference type="ChEBI" id="CHEBI:61717"/>
        <label>1</label>
    </ligand>
    <ligandPart>
        <name>Fe</name>
        <dbReference type="ChEBI" id="CHEBI:18248"/>
    </ligandPart>
</feature>
<evidence type="ECO:0000256" key="8">
    <source>
        <dbReference type="PIRSR" id="PIRSR000294-1"/>
    </source>
</evidence>
<feature type="domain" description="Cytochrome c" evidence="10">
    <location>
        <begin position="226"/>
        <end position="361"/>
    </location>
</feature>
<name>A0A5J6LDD1_9GAMM</name>
<dbReference type="InterPro" id="IPR051395">
    <property type="entry name" value="Cytochrome_c_Peroxidase/MauG"/>
</dbReference>
<evidence type="ECO:0000313" key="11">
    <source>
        <dbReference type="EMBL" id="QEW06537.1"/>
    </source>
</evidence>
<dbReference type="Pfam" id="PF03150">
    <property type="entry name" value="CCP_MauG"/>
    <property type="match status" value="1"/>
</dbReference>
<evidence type="ECO:0000256" key="3">
    <source>
        <dbReference type="ARBA" id="ARBA00022723"/>
    </source>
</evidence>
<feature type="binding site" description="axial binding residue" evidence="9">
    <location>
        <position position="245"/>
    </location>
    <ligand>
        <name>heme c</name>
        <dbReference type="ChEBI" id="CHEBI:61717"/>
        <label>2</label>
    </ligand>
    <ligandPart>
        <name>Fe</name>
        <dbReference type="ChEBI" id="CHEBI:18248"/>
    </ligandPart>
</feature>
<dbReference type="PROSITE" id="PS51007">
    <property type="entry name" value="CYTC"/>
    <property type="match status" value="2"/>
</dbReference>
<evidence type="ECO:0000256" key="2">
    <source>
        <dbReference type="ARBA" id="ARBA00022617"/>
    </source>
</evidence>
<keyword evidence="3 9" id="KW-0479">Metal-binding</keyword>
<dbReference type="GO" id="GO:0046872">
    <property type="term" value="F:metal ion binding"/>
    <property type="evidence" value="ECO:0007669"/>
    <property type="project" value="UniProtKB-KW"/>
</dbReference>
<feature type="binding site" description="covalent" evidence="8">
    <location>
        <position position="241"/>
    </location>
    <ligand>
        <name>heme c</name>
        <dbReference type="ChEBI" id="CHEBI:61717"/>
        <label>2</label>
    </ligand>
</feature>
<proteinExistence type="predicted"/>
<keyword evidence="12" id="KW-1185">Reference proteome</keyword>
<dbReference type="PANTHER" id="PTHR30600:SF10">
    <property type="entry name" value="BLL6722 PROTEIN"/>
    <property type="match status" value="1"/>
</dbReference>
<dbReference type="KEGG" id="nik:F5I99_08445"/>
<dbReference type="RefSeq" id="WP_151054972.1">
    <property type="nucleotide sequence ID" value="NZ_CP044222.1"/>
</dbReference>
<feature type="binding site" description="covalent" evidence="8">
    <location>
        <position position="96"/>
    </location>
    <ligand>
        <name>heme c</name>
        <dbReference type="ChEBI" id="CHEBI:61717"/>
        <label>1</label>
    </ligand>
</feature>
<keyword evidence="4" id="KW-0732">Signal</keyword>
<dbReference type="InterPro" id="IPR009056">
    <property type="entry name" value="Cyt_c-like_dom"/>
</dbReference>
<comment type="PTM">
    <text evidence="8">Binds 2 heme groups per subunit.</text>
</comment>
<reference evidence="11 12" key="1">
    <citation type="submission" date="2019-09" db="EMBL/GenBank/DDBJ databases">
        <title>Nitrincola iocasae sp. nov., a bacterium isolated from the sediment collected at a cold seep field in South China Sea.</title>
        <authorList>
            <person name="Zhang H."/>
            <person name="Wang H."/>
            <person name="Li C."/>
        </authorList>
    </citation>
    <scope>NUCLEOTIDE SEQUENCE [LARGE SCALE GENOMIC DNA]</scope>
    <source>
        <strain evidence="11 12">KXZD1103</strain>
    </source>
</reference>
<evidence type="ECO:0000256" key="1">
    <source>
        <dbReference type="ARBA" id="ARBA00004418"/>
    </source>
</evidence>